<feature type="region of interest" description="Disordered" evidence="1">
    <location>
        <begin position="1"/>
        <end position="71"/>
    </location>
</feature>
<proteinExistence type="predicted"/>
<dbReference type="EMBL" id="BAAAPC010000018">
    <property type="protein sequence ID" value="GAA2008191.1"/>
    <property type="molecule type" value="Genomic_DNA"/>
</dbReference>
<name>A0ABP5EV18_9ACTN</name>
<feature type="compositionally biased region" description="Pro residues" evidence="1">
    <location>
        <begin position="1"/>
        <end position="12"/>
    </location>
</feature>
<feature type="transmembrane region" description="Helical" evidence="2">
    <location>
        <begin position="115"/>
        <end position="136"/>
    </location>
</feature>
<dbReference type="RefSeq" id="WP_344100863.1">
    <property type="nucleotide sequence ID" value="NZ_BAAAPC010000018.1"/>
</dbReference>
<gene>
    <name evidence="3" type="ORF">GCM10009799_39780</name>
</gene>
<comment type="caution">
    <text evidence="3">The sequence shown here is derived from an EMBL/GenBank/DDBJ whole genome shotgun (WGS) entry which is preliminary data.</text>
</comment>
<protein>
    <submittedName>
        <fullName evidence="3">Uncharacterized protein</fullName>
    </submittedName>
</protein>
<evidence type="ECO:0000256" key="1">
    <source>
        <dbReference type="SAM" id="MobiDB-lite"/>
    </source>
</evidence>
<organism evidence="3 4">
    <name type="scientific">Nocardiopsis rhodophaea</name>
    <dbReference type="NCBI Taxonomy" id="280238"/>
    <lineage>
        <taxon>Bacteria</taxon>
        <taxon>Bacillati</taxon>
        <taxon>Actinomycetota</taxon>
        <taxon>Actinomycetes</taxon>
        <taxon>Streptosporangiales</taxon>
        <taxon>Nocardiopsidaceae</taxon>
        <taxon>Nocardiopsis</taxon>
    </lineage>
</organism>
<accession>A0ABP5EV18</accession>
<keyword evidence="2" id="KW-1133">Transmembrane helix</keyword>
<keyword evidence="2" id="KW-0812">Transmembrane</keyword>
<evidence type="ECO:0000313" key="3">
    <source>
        <dbReference type="EMBL" id="GAA2008191.1"/>
    </source>
</evidence>
<keyword evidence="4" id="KW-1185">Reference proteome</keyword>
<dbReference type="Proteomes" id="UP001501585">
    <property type="component" value="Unassembled WGS sequence"/>
</dbReference>
<evidence type="ECO:0000256" key="2">
    <source>
        <dbReference type="SAM" id="Phobius"/>
    </source>
</evidence>
<reference evidence="4" key="1">
    <citation type="journal article" date="2019" name="Int. J. Syst. Evol. Microbiol.">
        <title>The Global Catalogue of Microorganisms (GCM) 10K type strain sequencing project: providing services to taxonomists for standard genome sequencing and annotation.</title>
        <authorList>
            <consortium name="The Broad Institute Genomics Platform"/>
            <consortium name="The Broad Institute Genome Sequencing Center for Infectious Disease"/>
            <person name="Wu L."/>
            <person name="Ma J."/>
        </authorList>
    </citation>
    <scope>NUCLEOTIDE SEQUENCE [LARGE SCALE GENOMIC DNA]</scope>
    <source>
        <strain evidence="4">JCM 15313</strain>
    </source>
</reference>
<sequence length="185" mass="19652">MTHDPYPSPGPNDPYGQQPPDAPFGQHLPGGAPYPPDGRPHPGEVSPYGGPPQAGGWQGPSDVSGGESASVPLTTIGDITVTRTEVITPSGRFPVKGSIWNVTDMTHQHESIPPVAIVLAILFFVFCLLGLLFLLMKERKITGSIQVTVQGNGVVHSTLIPARDPSTMMQVMQHVNYARSLAAMP</sequence>
<keyword evidence="2" id="KW-0472">Membrane</keyword>
<evidence type="ECO:0000313" key="4">
    <source>
        <dbReference type="Proteomes" id="UP001501585"/>
    </source>
</evidence>